<dbReference type="InterPro" id="IPR051260">
    <property type="entry name" value="Diverse_substr_monoxygenases"/>
</dbReference>
<protein>
    <submittedName>
        <fullName evidence="2">LLM class F420-dependent oxidoreductase</fullName>
    </submittedName>
</protein>
<dbReference type="GO" id="GO:0016705">
    <property type="term" value="F:oxidoreductase activity, acting on paired donors, with incorporation or reduction of molecular oxygen"/>
    <property type="evidence" value="ECO:0007669"/>
    <property type="project" value="InterPro"/>
</dbReference>
<feature type="domain" description="Luciferase-like" evidence="1">
    <location>
        <begin position="18"/>
        <end position="234"/>
    </location>
</feature>
<dbReference type="CDD" id="cd01097">
    <property type="entry name" value="Tetrahydromethanopterin_reductase"/>
    <property type="match status" value="1"/>
</dbReference>
<name>A0AAJ3TVR5_9MYCO</name>
<accession>A0AAJ3TVR5</accession>
<dbReference type="Gene3D" id="3.20.20.30">
    <property type="entry name" value="Luciferase-like domain"/>
    <property type="match status" value="1"/>
</dbReference>
<sequence length="292" mass="31709">MDFGAVLFTSDRGITPADAAAAAEKGGFATFYVPEHSHIPTRRGAAHPATGDARLPDDRYMRTLDPWVSLATACAVTTEIRLSTAVCLPVQHDCITLAKSIATVDHLSGGRVEVCAGFGWNLDELADHNVPAGRRRTMLREYIEARRELWVREEASYSGEFVSYGPSWAWPKPVQAHLPILIGAAGNQKNLKWIAKNADGWMSTPQDADIEISVNLLHAEWDSAGRSGRPRIVVLDTHGPDASRLSHWADLGVSEVVYGLPDESTSEVQAYVGRLSDKLDAFATLDPASAAH</sequence>
<dbReference type="PANTHER" id="PTHR30011">
    <property type="entry name" value="ALKANESULFONATE MONOOXYGENASE-RELATED"/>
    <property type="match status" value="1"/>
</dbReference>
<proteinExistence type="predicted"/>
<dbReference type="InterPro" id="IPR011251">
    <property type="entry name" value="Luciferase-like_dom"/>
</dbReference>
<keyword evidence="3" id="KW-1185">Reference proteome</keyword>
<dbReference type="RefSeq" id="WP_085255056.1">
    <property type="nucleotide sequence ID" value="NZ_AP022573.1"/>
</dbReference>
<evidence type="ECO:0000313" key="3">
    <source>
        <dbReference type="Proteomes" id="UP000193387"/>
    </source>
</evidence>
<gene>
    <name evidence="2" type="ORF">AWC23_09335</name>
</gene>
<dbReference type="SUPFAM" id="SSF51679">
    <property type="entry name" value="Bacterial luciferase-like"/>
    <property type="match status" value="1"/>
</dbReference>
<comment type="caution">
    <text evidence="2">The sequence shown here is derived from an EMBL/GenBank/DDBJ whole genome shotgun (WGS) entry which is preliminary data.</text>
</comment>
<dbReference type="Pfam" id="PF00296">
    <property type="entry name" value="Bac_luciferase"/>
    <property type="match status" value="1"/>
</dbReference>
<dbReference type="InterPro" id="IPR036661">
    <property type="entry name" value="Luciferase-like_sf"/>
</dbReference>
<dbReference type="AlphaFoldDB" id="A0AAJ3TVR5"/>
<organism evidence="2 3">
    <name type="scientific">Mycobacterium saskatchewanense</name>
    <dbReference type="NCBI Taxonomy" id="220927"/>
    <lineage>
        <taxon>Bacteria</taxon>
        <taxon>Bacillati</taxon>
        <taxon>Actinomycetota</taxon>
        <taxon>Actinomycetes</taxon>
        <taxon>Mycobacteriales</taxon>
        <taxon>Mycobacteriaceae</taxon>
        <taxon>Mycobacterium</taxon>
        <taxon>Mycobacterium simiae complex</taxon>
    </lineage>
</organism>
<dbReference type="EMBL" id="LQPR01000022">
    <property type="protein sequence ID" value="ORW72645.1"/>
    <property type="molecule type" value="Genomic_DNA"/>
</dbReference>
<reference evidence="2 3" key="1">
    <citation type="submission" date="2016-01" db="EMBL/GenBank/DDBJ databases">
        <title>The new phylogeny of the genus Mycobacterium.</title>
        <authorList>
            <person name="Tarcisio F."/>
            <person name="Conor M."/>
            <person name="Antonella G."/>
            <person name="Elisabetta G."/>
            <person name="Giulia F.S."/>
            <person name="Sara T."/>
            <person name="Anna F."/>
            <person name="Clotilde B."/>
            <person name="Roberto B."/>
            <person name="Veronica D.S."/>
            <person name="Fabio R."/>
            <person name="Monica P."/>
            <person name="Olivier J."/>
            <person name="Enrico T."/>
            <person name="Nicola S."/>
        </authorList>
    </citation>
    <scope>NUCLEOTIDE SEQUENCE [LARGE SCALE GENOMIC DNA]</scope>
    <source>
        <strain evidence="2 3">DSM 44616</strain>
    </source>
</reference>
<dbReference type="Proteomes" id="UP000193387">
    <property type="component" value="Unassembled WGS sequence"/>
</dbReference>
<evidence type="ECO:0000259" key="1">
    <source>
        <dbReference type="Pfam" id="PF00296"/>
    </source>
</evidence>
<dbReference type="PANTHER" id="PTHR30011:SF32">
    <property type="entry name" value="CONSERVED PROTEIN"/>
    <property type="match status" value="1"/>
</dbReference>
<evidence type="ECO:0000313" key="2">
    <source>
        <dbReference type="EMBL" id="ORW72645.1"/>
    </source>
</evidence>
<dbReference type="InterPro" id="IPR019921">
    <property type="entry name" value="Lucif-like_OxRdtase_Rv2161c"/>
</dbReference>
<dbReference type="NCBIfam" id="TIGR03619">
    <property type="entry name" value="F420_Rv2161c"/>
    <property type="match status" value="1"/>
</dbReference>